<dbReference type="EMBL" id="JANJQO010000228">
    <property type="protein sequence ID" value="KAJ2980072.1"/>
    <property type="molecule type" value="Genomic_DNA"/>
</dbReference>
<keyword evidence="2" id="KW-1185">Reference proteome</keyword>
<accession>A0ACC1NMD8</accession>
<comment type="caution">
    <text evidence="1">The sequence shown here is derived from an EMBL/GenBank/DDBJ whole genome shotgun (WGS) entry which is preliminary data.</text>
</comment>
<sequence length="205" mass="22320">MATTSKQQIIVERATISDIPHLVALLNEALNSDGAIVPHDASGNKYSGAAFQALIQAEEESATLYVVRDEHDTPISMGTVYRIEADQDATSVWWNWGVALEPGVDPAVLDTVFGGWARRQNLLMNPNPRLFVEALATRTDWQAKGCASAILAKAAEDADNLGYSVYLDTEKVAFYAKRGYTVVTDVSGVEAMDTPMLRAKKSERA</sequence>
<evidence type="ECO:0000313" key="1">
    <source>
        <dbReference type="EMBL" id="KAJ2980072.1"/>
    </source>
</evidence>
<protein>
    <submittedName>
        <fullName evidence="1">Uncharacterized protein</fullName>
    </submittedName>
</protein>
<organism evidence="1 2">
    <name type="scientific">Zarea fungicola</name>
    <dbReference type="NCBI Taxonomy" id="93591"/>
    <lineage>
        <taxon>Eukaryota</taxon>
        <taxon>Fungi</taxon>
        <taxon>Dikarya</taxon>
        <taxon>Ascomycota</taxon>
        <taxon>Pezizomycotina</taxon>
        <taxon>Sordariomycetes</taxon>
        <taxon>Hypocreomycetidae</taxon>
        <taxon>Hypocreales</taxon>
        <taxon>Cordycipitaceae</taxon>
        <taxon>Zarea</taxon>
    </lineage>
</organism>
<name>A0ACC1NMD8_9HYPO</name>
<gene>
    <name evidence="1" type="ORF">NQ176_g2869</name>
</gene>
<evidence type="ECO:0000313" key="2">
    <source>
        <dbReference type="Proteomes" id="UP001143910"/>
    </source>
</evidence>
<proteinExistence type="predicted"/>
<reference evidence="1" key="1">
    <citation type="submission" date="2022-08" db="EMBL/GenBank/DDBJ databases">
        <title>Genome Sequence of Lecanicillium fungicola.</title>
        <authorList>
            <person name="Buettner E."/>
        </authorList>
    </citation>
    <scope>NUCLEOTIDE SEQUENCE</scope>
    <source>
        <strain evidence="1">Babe33</strain>
    </source>
</reference>
<dbReference type="Proteomes" id="UP001143910">
    <property type="component" value="Unassembled WGS sequence"/>
</dbReference>